<name>A0A923E7Z2_CLOTT</name>
<dbReference type="CDD" id="cd00405">
    <property type="entry name" value="PRAI"/>
    <property type="match status" value="1"/>
</dbReference>
<sequence length="201" mass="22902">MLIKICGIKRKEDIQYVNILKPDFIGFVFAKSKRQVDMIEAKKLIALLNENIKIVGVFVNKSIHELMQMVNYLELDVIQLHGDEDKAYIKEIRNLLKKKHVQIWKSICISDKRDIKKIHVCTADKVLLDHGKGGTGVSFSWEIIRNKNMTKPIILAGGLNSENIKKAIEIVKPYAVDVSSGVEINGVKNFNKINEFIKACR</sequence>
<evidence type="ECO:0000256" key="1">
    <source>
        <dbReference type="ARBA" id="ARBA00001164"/>
    </source>
</evidence>
<dbReference type="EC" id="5.3.1.24" evidence="3 9"/>
<evidence type="ECO:0000256" key="2">
    <source>
        <dbReference type="ARBA" id="ARBA00004664"/>
    </source>
</evidence>
<evidence type="ECO:0000259" key="10">
    <source>
        <dbReference type="Pfam" id="PF00697"/>
    </source>
</evidence>
<dbReference type="InterPro" id="IPR013785">
    <property type="entry name" value="Aldolase_TIM"/>
</dbReference>
<dbReference type="Pfam" id="PF00697">
    <property type="entry name" value="PRAI"/>
    <property type="match status" value="1"/>
</dbReference>
<dbReference type="AlphaFoldDB" id="A0A923E7Z2"/>
<dbReference type="InterPro" id="IPR044643">
    <property type="entry name" value="TrpF_fam"/>
</dbReference>
<dbReference type="Proteomes" id="UP000563151">
    <property type="component" value="Unassembled WGS sequence"/>
</dbReference>
<dbReference type="InterPro" id="IPR011060">
    <property type="entry name" value="RibuloseP-bd_barrel"/>
</dbReference>
<dbReference type="PANTHER" id="PTHR42894">
    <property type="entry name" value="N-(5'-PHOSPHORIBOSYL)ANTHRANILATE ISOMERASE"/>
    <property type="match status" value="1"/>
</dbReference>
<dbReference type="PANTHER" id="PTHR42894:SF1">
    <property type="entry name" value="N-(5'-PHOSPHORIBOSYL)ANTHRANILATE ISOMERASE"/>
    <property type="match status" value="1"/>
</dbReference>
<evidence type="ECO:0000313" key="12">
    <source>
        <dbReference type="Proteomes" id="UP000563151"/>
    </source>
</evidence>
<comment type="caution">
    <text evidence="11">The sequence shown here is derived from an EMBL/GenBank/DDBJ whole genome shotgun (WGS) entry which is preliminary data.</text>
</comment>
<evidence type="ECO:0000256" key="3">
    <source>
        <dbReference type="ARBA" id="ARBA00012572"/>
    </source>
</evidence>
<protein>
    <recommendedName>
        <fullName evidence="4 9">N-(5'-phosphoribosyl)anthranilate isomerase</fullName>
        <shortName evidence="9">PRAI</shortName>
        <ecNumber evidence="3 9">5.3.1.24</ecNumber>
    </recommendedName>
</protein>
<keyword evidence="5 9" id="KW-0028">Amino-acid biosynthesis</keyword>
<dbReference type="Gene3D" id="3.20.20.70">
    <property type="entry name" value="Aldolase class I"/>
    <property type="match status" value="1"/>
</dbReference>
<organism evidence="11 12">
    <name type="scientific">Clostridium tetanomorphum</name>
    <dbReference type="NCBI Taxonomy" id="1553"/>
    <lineage>
        <taxon>Bacteria</taxon>
        <taxon>Bacillati</taxon>
        <taxon>Bacillota</taxon>
        <taxon>Clostridia</taxon>
        <taxon>Eubacteriales</taxon>
        <taxon>Clostridiaceae</taxon>
        <taxon>Clostridium</taxon>
    </lineage>
</organism>
<keyword evidence="8 9" id="KW-0413">Isomerase</keyword>
<evidence type="ECO:0000256" key="5">
    <source>
        <dbReference type="ARBA" id="ARBA00022605"/>
    </source>
</evidence>
<evidence type="ECO:0000256" key="8">
    <source>
        <dbReference type="ARBA" id="ARBA00023235"/>
    </source>
</evidence>
<feature type="domain" description="N-(5'phosphoribosyl) anthranilate isomerase (PRAI)" evidence="10">
    <location>
        <begin position="3"/>
        <end position="198"/>
    </location>
</feature>
<keyword evidence="7 9" id="KW-0057">Aromatic amino acid biosynthesis</keyword>
<evidence type="ECO:0000256" key="7">
    <source>
        <dbReference type="ARBA" id="ARBA00023141"/>
    </source>
</evidence>
<evidence type="ECO:0000256" key="6">
    <source>
        <dbReference type="ARBA" id="ARBA00022822"/>
    </source>
</evidence>
<evidence type="ECO:0000256" key="9">
    <source>
        <dbReference type="HAMAP-Rule" id="MF_00135"/>
    </source>
</evidence>
<comment type="similarity">
    <text evidence="9">Belongs to the TrpF family.</text>
</comment>
<dbReference type="InterPro" id="IPR001240">
    <property type="entry name" value="PRAI_dom"/>
</dbReference>
<comment type="catalytic activity">
    <reaction evidence="1 9">
        <text>N-(5-phospho-beta-D-ribosyl)anthranilate = 1-(2-carboxyphenylamino)-1-deoxy-D-ribulose 5-phosphate</text>
        <dbReference type="Rhea" id="RHEA:21540"/>
        <dbReference type="ChEBI" id="CHEBI:18277"/>
        <dbReference type="ChEBI" id="CHEBI:58613"/>
        <dbReference type="EC" id="5.3.1.24"/>
    </reaction>
</comment>
<accession>A0A923E7Z2</accession>
<dbReference type="HAMAP" id="MF_00135">
    <property type="entry name" value="PRAI"/>
    <property type="match status" value="1"/>
</dbReference>
<dbReference type="GO" id="GO:0000162">
    <property type="term" value="P:L-tryptophan biosynthetic process"/>
    <property type="evidence" value="ECO:0007669"/>
    <property type="project" value="UniProtKB-UniRule"/>
</dbReference>
<proteinExistence type="inferred from homology"/>
<keyword evidence="6 9" id="KW-0822">Tryptophan biosynthesis</keyword>
<dbReference type="SUPFAM" id="SSF51366">
    <property type="entry name" value="Ribulose-phoshate binding barrel"/>
    <property type="match status" value="1"/>
</dbReference>
<dbReference type="GO" id="GO:0004640">
    <property type="term" value="F:phosphoribosylanthranilate isomerase activity"/>
    <property type="evidence" value="ECO:0007669"/>
    <property type="project" value="UniProtKB-UniRule"/>
</dbReference>
<gene>
    <name evidence="9" type="primary">trpF</name>
    <name evidence="11" type="ORF">HGG79_03260</name>
</gene>
<comment type="pathway">
    <text evidence="2 9">Amino-acid biosynthesis; L-tryptophan biosynthesis; L-tryptophan from chorismate: step 3/5.</text>
</comment>
<keyword evidence="12" id="KW-1185">Reference proteome</keyword>
<dbReference type="EMBL" id="JAAZWO010000003">
    <property type="protein sequence ID" value="MBC2396801.1"/>
    <property type="molecule type" value="Genomic_DNA"/>
</dbReference>
<evidence type="ECO:0000256" key="4">
    <source>
        <dbReference type="ARBA" id="ARBA00022272"/>
    </source>
</evidence>
<evidence type="ECO:0000313" key="11">
    <source>
        <dbReference type="EMBL" id="MBC2396801.1"/>
    </source>
</evidence>
<reference evidence="11 12" key="1">
    <citation type="submission" date="2020-04" db="EMBL/GenBank/DDBJ databases">
        <title>Genomic insights into acetone-butanol-ethanol (ABE) fermentation by sequencing solventogenic clostridia strains.</title>
        <authorList>
            <person name="Brown S."/>
        </authorList>
    </citation>
    <scope>NUCLEOTIDE SEQUENCE [LARGE SCALE GENOMIC DNA]</scope>
    <source>
        <strain evidence="11 12">DJ011</strain>
    </source>
</reference>